<organism evidence="1 2">
    <name type="scientific">Phocaeicola vulgatus</name>
    <name type="common">Bacteroides vulgatus</name>
    <dbReference type="NCBI Taxonomy" id="821"/>
    <lineage>
        <taxon>Bacteria</taxon>
        <taxon>Pseudomonadati</taxon>
        <taxon>Bacteroidota</taxon>
        <taxon>Bacteroidia</taxon>
        <taxon>Bacteroidales</taxon>
        <taxon>Bacteroidaceae</taxon>
        <taxon>Phocaeicola</taxon>
    </lineage>
</organism>
<gene>
    <name evidence="1" type="ORF">ERS852457_00964</name>
</gene>
<name>A0A174AH87_PHOVU</name>
<proteinExistence type="predicted"/>
<accession>A0A174AH87</accession>
<sequence length="64" mass="7603">MRVKRMTIEQGKRVRINRFPNFHATGSIRGMKRQFYGNDCLLVRCGNYIFNVTTQPQIYYQATN</sequence>
<dbReference type="Proteomes" id="UP000095333">
    <property type="component" value="Unassembled WGS sequence"/>
</dbReference>
<reference evidence="1 2" key="1">
    <citation type="submission" date="2015-09" db="EMBL/GenBank/DDBJ databases">
        <authorList>
            <consortium name="Pathogen Informatics"/>
        </authorList>
    </citation>
    <scope>NUCLEOTIDE SEQUENCE [LARGE SCALE GENOMIC DNA]</scope>
    <source>
        <strain evidence="1 2">2789STDY5834842</strain>
    </source>
</reference>
<dbReference type="EMBL" id="CYZI01000003">
    <property type="protein sequence ID" value="CUN87747.1"/>
    <property type="molecule type" value="Genomic_DNA"/>
</dbReference>
<dbReference type="RefSeq" id="WP_081023365.1">
    <property type="nucleotide sequence ID" value="NZ_CYZI01000003.1"/>
</dbReference>
<evidence type="ECO:0000313" key="2">
    <source>
        <dbReference type="Proteomes" id="UP000095333"/>
    </source>
</evidence>
<evidence type="ECO:0000313" key="1">
    <source>
        <dbReference type="EMBL" id="CUN87747.1"/>
    </source>
</evidence>
<dbReference type="AlphaFoldDB" id="A0A174AH87"/>
<protein>
    <submittedName>
        <fullName evidence="1">Uncharacterized protein</fullName>
    </submittedName>
</protein>